<protein>
    <submittedName>
        <fullName evidence="2">Uncharacterized protein</fullName>
    </submittedName>
</protein>
<dbReference type="EMBL" id="CADCXU010006162">
    <property type="protein sequence ID" value="CAA9997864.1"/>
    <property type="molecule type" value="Genomic_DNA"/>
</dbReference>
<dbReference type="Proteomes" id="UP000479000">
    <property type="component" value="Unassembled WGS sequence"/>
</dbReference>
<evidence type="ECO:0000313" key="2">
    <source>
        <dbReference type="EMBL" id="CAA9997864.1"/>
    </source>
</evidence>
<evidence type="ECO:0000256" key="1">
    <source>
        <dbReference type="SAM" id="MobiDB-lite"/>
    </source>
</evidence>
<feature type="region of interest" description="Disordered" evidence="1">
    <location>
        <begin position="157"/>
        <end position="188"/>
    </location>
</feature>
<name>A0A6H5G7V2_9HEMI</name>
<organism evidence="2 3">
    <name type="scientific">Nesidiocoris tenuis</name>
    <dbReference type="NCBI Taxonomy" id="355587"/>
    <lineage>
        <taxon>Eukaryota</taxon>
        <taxon>Metazoa</taxon>
        <taxon>Ecdysozoa</taxon>
        <taxon>Arthropoda</taxon>
        <taxon>Hexapoda</taxon>
        <taxon>Insecta</taxon>
        <taxon>Pterygota</taxon>
        <taxon>Neoptera</taxon>
        <taxon>Paraneoptera</taxon>
        <taxon>Hemiptera</taxon>
        <taxon>Heteroptera</taxon>
        <taxon>Panheteroptera</taxon>
        <taxon>Cimicomorpha</taxon>
        <taxon>Miridae</taxon>
        <taxon>Dicyphina</taxon>
        <taxon>Nesidiocoris</taxon>
    </lineage>
</organism>
<accession>A0A6H5G7V2</accession>
<gene>
    <name evidence="2" type="ORF">NTEN_LOCUS4158</name>
</gene>
<keyword evidence="3" id="KW-1185">Reference proteome</keyword>
<dbReference type="AlphaFoldDB" id="A0A6H5G7V2"/>
<reference evidence="2 3" key="1">
    <citation type="submission" date="2020-02" db="EMBL/GenBank/DDBJ databases">
        <authorList>
            <person name="Ferguson B K."/>
        </authorList>
    </citation>
    <scope>NUCLEOTIDE SEQUENCE [LARGE SCALE GENOMIC DNA]</scope>
</reference>
<sequence length="229" mass="24852">MDFSPTLCMNSWSEHFVVLQVKRQLADGSDLSGQARAKCASASEAPSPNVVRNRLMKCDPLKGLATKSCDRHSPLAAPTSSLTGLIGMKSHFLSRLHQIVALPLSSLISNVPPINYLTEGDEVNVVWVESRLSRHGDPPRCRNPSRAVPSRAIRALRSTSRPDQHGGSSDQPPGTDQQTVGATIPRSTTRAHVRPCNFMFGYPASANRLFAASVFRRVPSGSVATRSRK</sequence>
<proteinExistence type="predicted"/>
<evidence type="ECO:0000313" key="3">
    <source>
        <dbReference type="Proteomes" id="UP000479000"/>
    </source>
</evidence>